<dbReference type="PANTHER" id="PTHR42743">
    <property type="entry name" value="AMINO-ACID AMINOTRANSFERASE"/>
    <property type="match status" value="1"/>
</dbReference>
<protein>
    <recommendedName>
        <fullName evidence="4">Sulfotransferase</fullName>
    </recommendedName>
</protein>
<evidence type="ECO:0008006" key="4">
    <source>
        <dbReference type="Google" id="ProtNLM"/>
    </source>
</evidence>
<dbReference type="EMBL" id="SDRB02000965">
    <property type="protein sequence ID" value="THG22098.1"/>
    <property type="molecule type" value="Genomic_DNA"/>
</dbReference>
<evidence type="ECO:0000313" key="2">
    <source>
        <dbReference type="EMBL" id="THG22098.1"/>
    </source>
</evidence>
<dbReference type="STRING" id="542762.A0A4S4EYF1"/>
<dbReference type="Proteomes" id="UP000306102">
    <property type="component" value="Unassembled WGS sequence"/>
</dbReference>
<evidence type="ECO:0000256" key="1">
    <source>
        <dbReference type="ARBA" id="ARBA00009320"/>
    </source>
</evidence>
<comment type="similarity">
    <text evidence="1">Belongs to the class-IV pyridoxal-phosphate-dependent aminotransferase family.</text>
</comment>
<keyword evidence="3" id="KW-1185">Reference proteome</keyword>
<reference evidence="2 3" key="1">
    <citation type="journal article" date="2018" name="Proc. Natl. Acad. Sci. U.S.A.">
        <title>Draft genome sequence of Camellia sinensis var. sinensis provides insights into the evolution of the tea genome and tea quality.</title>
        <authorList>
            <person name="Wei C."/>
            <person name="Yang H."/>
            <person name="Wang S."/>
            <person name="Zhao J."/>
            <person name="Liu C."/>
            <person name="Gao L."/>
            <person name="Xia E."/>
            <person name="Lu Y."/>
            <person name="Tai Y."/>
            <person name="She G."/>
            <person name="Sun J."/>
            <person name="Cao H."/>
            <person name="Tong W."/>
            <person name="Gao Q."/>
            <person name="Li Y."/>
            <person name="Deng W."/>
            <person name="Jiang X."/>
            <person name="Wang W."/>
            <person name="Chen Q."/>
            <person name="Zhang S."/>
            <person name="Li H."/>
            <person name="Wu J."/>
            <person name="Wang P."/>
            <person name="Li P."/>
            <person name="Shi C."/>
            <person name="Zheng F."/>
            <person name="Jian J."/>
            <person name="Huang B."/>
            <person name="Shan D."/>
            <person name="Shi M."/>
            <person name="Fang C."/>
            <person name="Yue Y."/>
            <person name="Li F."/>
            <person name="Li D."/>
            <person name="Wei S."/>
            <person name="Han B."/>
            <person name="Jiang C."/>
            <person name="Yin Y."/>
            <person name="Xia T."/>
            <person name="Zhang Z."/>
            <person name="Bennetzen J.L."/>
            <person name="Zhao S."/>
            <person name="Wan X."/>
        </authorList>
    </citation>
    <scope>NUCLEOTIDE SEQUENCE [LARGE SCALE GENOMIC DNA]</scope>
    <source>
        <strain evidence="3">cv. Shuchazao</strain>
        <tissue evidence="2">Leaf</tissue>
    </source>
</reference>
<name>A0A4S4EYF1_CAMSN</name>
<sequence length="157" mass="17532">MVGFSKIICGSANPKISFYWLHAESVSHFHMLICCAGTDSLSNYITSQTCSHFSSLQHISKQRVPGLSDDLIKNGKHFILIRNPLSILPSFDKVVPPSFLELGLGELVSIYSELCELGKPPAVIDASELQENPELHKAWDSMLLLERMCASFDIKFY</sequence>
<accession>A0A4S4EYF1</accession>
<evidence type="ECO:0000313" key="3">
    <source>
        <dbReference type="Proteomes" id="UP000306102"/>
    </source>
</evidence>
<dbReference type="GO" id="GO:0019752">
    <property type="term" value="P:carboxylic acid metabolic process"/>
    <property type="evidence" value="ECO:0007669"/>
    <property type="project" value="TreeGrafter"/>
</dbReference>
<dbReference type="InterPro" id="IPR050571">
    <property type="entry name" value="Class-IV_PLP-Dep_Aminotrnsfr"/>
</dbReference>
<proteinExistence type="inferred from homology"/>
<organism evidence="2 3">
    <name type="scientific">Camellia sinensis var. sinensis</name>
    <name type="common">China tea</name>
    <dbReference type="NCBI Taxonomy" id="542762"/>
    <lineage>
        <taxon>Eukaryota</taxon>
        <taxon>Viridiplantae</taxon>
        <taxon>Streptophyta</taxon>
        <taxon>Embryophyta</taxon>
        <taxon>Tracheophyta</taxon>
        <taxon>Spermatophyta</taxon>
        <taxon>Magnoliopsida</taxon>
        <taxon>eudicotyledons</taxon>
        <taxon>Gunneridae</taxon>
        <taxon>Pentapetalae</taxon>
        <taxon>asterids</taxon>
        <taxon>Ericales</taxon>
        <taxon>Theaceae</taxon>
        <taxon>Camellia</taxon>
    </lineage>
</organism>
<dbReference type="AlphaFoldDB" id="A0A4S4EYF1"/>
<comment type="caution">
    <text evidence="2">The sequence shown here is derived from an EMBL/GenBank/DDBJ whole genome shotgun (WGS) entry which is preliminary data.</text>
</comment>
<dbReference type="PANTHER" id="PTHR42743:SF11">
    <property type="entry name" value="AMINODEOXYCHORISMATE LYASE"/>
    <property type="match status" value="1"/>
</dbReference>
<gene>
    <name evidence="2" type="ORF">TEA_009164</name>
</gene>